<dbReference type="AlphaFoldDB" id="A0AAV7VPN7"/>
<sequence>MHSEAGLTWYLNGFSSGALLLELHLLIGCRGPHSPAQFMSVPPELGLRMMMPVQPGKTQAPPGTSRPARAGFKDQRHMRRLPPPALLSLVVPVPATPQPGLAAMTLGQLRREPWC</sequence>
<dbReference type="EMBL" id="JANPWB010000003">
    <property type="protein sequence ID" value="KAJ1203615.1"/>
    <property type="molecule type" value="Genomic_DNA"/>
</dbReference>
<protein>
    <submittedName>
        <fullName evidence="2">Uncharacterized protein</fullName>
    </submittedName>
</protein>
<comment type="caution">
    <text evidence="2">The sequence shown here is derived from an EMBL/GenBank/DDBJ whole genome shotgun (WGS) entry which is preliminary data.</text>
</comment>
<organism evidence="2 3">
    <name type="scientific">Pleurodeles waltl</name>
    <name type="common">Iberian ribbed newt</name>
    <dbReference type="NCBI Taxonomy" id="8319"/>
    <lineage>
        <taxon>Eukaryota</taxon>
        <taxon>Metazoa</taxon>
        <taxon>Chordata</taxon>
        <taxon>Craniata</taxon>
        <taxon>Vertebrata</taxon>
        <taxon>Euteleostomi</taxon>
        <taxon>Amphibia</taxon>
        <taxon>Batrachia</taxon>
        <taxon>Caudata</taxon>
        <taxon>Salamandroidea</taxon>
        <taxon>Salamandridae</taxon>
        <taxon>Pleurodelinae</taxon>
        <taxon>Pleurodeles</taxon>
    </lineage>
</organism>
<reference evidence="2" key="1">
    <citation type="journal article" date="2022" name="bioRxiv">
        <title>Sequencing and chromosome-scale assembly of the giantPleurodeles waltlgenome.</title>
        <authorList>
            <person name="Brown T."/>
            <person name="Elewa A."/>
            <person name="Iarovenko S."/>
            <person name="Subramanian E."/>
            <person name="Araus A.J."/>
            <person name="Petzold A."/>
            <person name="Susuki M."/>
            <person name="Suzuki K.-i.T."/>
            <person name="Hayashi T."/>
            <person name="Toyoda A."/>
            <person name="Oliveira C."/>
            <person name="Osipova E."/>
            <person name="Leigh N.D."/>
            <person name="Simon A."/>
            <person name="Yun M.H."/>
        </authorList>
    </citation>
    <scope>NUCLEOTIDE SEQUENCE</scope>
    <source>
        <strain evidence="2">20211129_DDA</strain>
        <tissue evidence="2">Liver</tissue>
    </source>
</reference>
<accession>A0AAV7VPN7</accession>
<evidence type="ECO:0000313" key="3">
    <source>
        <dbReference type="Proteomes" id="UP001066276"/>
    </source>
</evidence>
<evidence type="ECO:0000313" key="2">
    <source>
        <dbReference type="EMBL" id="KAJ1203615.1"/>
    </source>
</evidence>
<gene>
    <name evidence="2" type="ORF">NDU88_007399</name>
</gene>
<proteinExistence type="predicted"/>
<evidence type="ECO:0000256" key="1">
    <source>
        <dbReference type="SAM" id="MobiDB-lite"/>
    </source>
</evidence>
<name>A0AAV7VPN7_PLEWA</name>
<keyword evidence="3" id="KW-1185">Reference proteome</keyword>
<feature type="region of interest" description="Disordered" evidence="1">
    <location>
        <begin position="53"/>
        <end position="75"/>
    </location>
</feature>
<dbReference type="Proteomes" id="UP001066276">
    <property type="component" value="Chromosome 2_1"/>
</dbReference>